<gene>
    <name evidence="2" type="ORF">C8R41DRAFT_904712</name>
</gene>
<organism evidence="2 3">
    <name type="scientific">Lentinula lateritia</name>
    <dbReference type="NCBI Taxonomy" id="40482"/>
    <lineage>
        <taxon>Eukaryota</taxon>
        <taxon>Fungi</taxon>
        <taxon>Dikarya</taxon>
        <taxon>Basidiomycota</taxon>
        <taxon>Agaricomycotina</taxon>
        <taxon>Agaricomycetes</taxon>
        <taxon>Agaricomycetidae</taxon>
        <taxon>Agaricales</taxon>
        <taxon>Marasmiineae</taxon>
        <taxon>Omphalotaceae</taxon>
        <taxon>Lentinula</taxon>
    </lineage>
</organism>
<keyword evidence="3" id="KW-1185">Reference proteome</keyword>
<proteinExistence type="predicted"/>
<evidence type="ECO:0000256" key="1">
    <source>
        <dbReference type="SAM" id="SignalP"/>
    </source>
</evidence>
<name>A0ABQ8V6U5_9AGAR</name>
<reference evidence="2" key="1">
    <citation type="submission" date="2022-08" db="EMBL/GenBank/DDBJ databases">
        <title>A Global Phylogenomic Analysis of the Shiitake Genus Lentinula.</title>
        <authorList>
            <consortium name="DOE Joint Genome Institute"/>
            <person name="Sierra-Patev S."/>
            <person name="Min B."/>
            <person name="Naranjo-Ortiz M."/>
            <person name="Looney B."/>
            <person name="Konkel Z."/>
            <person name="Slot J.C."/>
            <person name="Sakamoto Y."/>
            <person name="Steenwyk J.L."/>
            <person name="Rokas A."/>
            <person name="Carro J."/>
            <person name="Camarero S."/>
            <person name="Ferreira P."/>
            <person name="Molpeceres G."/>
            <person name="Ruiz-Duenas F.J."/>
            <person name="Serrano A."/>
            <person name="Henrissat B."/>
            <person name="Drula E."/>
            <person name="Hughes K.W."/>
            <person name="Mata J.L."/>
            <person name="Ishikawa N.K."/>
            <person name="Vargas-Isla R."/>
            <person name="Ushijima S."/>
            <person name="Smith C.A."/>
            <person name="Ahrendt S."/>
            <person name="Andreopoulos W."/>
            <person name="He G."/>
            <person name="Labutti K."/>
            <person name="Lipzen A."/>
            <person name="Ng V."/>
            <person name="Riley R."/>
            <person name="Sandor L."/>
            <person name="Barry K."/>
            <person name="Martinez A.T."/>
            <person name="Xiao Y."/>
            <person name="Gibbons J.G."/>
            <person name="Terashima K."/>
            <person name="Grigoriev I.V."/>
            <person name="Hibbett D.S."/>
        </authorList>
    </citation>
    <scope>NUCLEOTIDE SEQUENCE</scope>
    <source>
        <strain evidence="2">RHP3577 ss4</strain>
    </source>
</reference>
<protein>
    <submittedName>
        <fullName evidence="2">Uncharacterized protein</fullName>
    </submittedName>
</protein>
<evidence type="ECO:0000313" key="2">
    <source>
        <dbReference type="EMBL" id="KAJ4477569.1"/>
    </source>
</evidence>
<dbReference type="EMBL" id="JANVFT010000067">
    <property type="protein sequence ID" value="KAJ4477569.1"/>
    <property type="molecule type" value="Genomic_DNA"/>
</dbReference>
<feature type="chain" id="PRO_5045356696" evidence="1">
    <location>
        <begin position="23"/>
        <end position="154"/>
    </location>
</feature>
<feature type="signal peptide" evidence="1">
    <location>
        <begin position="1"/>
        <end position="22"/>
    </location>
</feature>
<keyword evidence="1" id="KW-0732">Signal</keyword>
<evidence type="ECO:0000313" key="3">
    <source>
        <dbReference type="Proteomes" id="UP001150217"/>
    </source>
</evidence>
<comment type="caution">
    <text evidence="2">The sequence shown here is derived from an EMBL/GenBank/DDBJ whole genome shotgun (WGS) entry which is preliminary data.</text>
</comment>
<sequence length="154" mass="17451">MRLLMSFFLFFGLAFIMETLEAQISRRGILARTEETKGTYENPLRLGITFLGKDYHWLPQYTVKVTGEYQTEVEKIIRKVFKSQTVEKILGVVEIESFKGTVVASGHAQVFFSISGDANPDPCFEGNVVTNTGFFTIDRRKGDSITNSHLIEDK</sequence>
<accession>A0ABQ8V6U5</accession>
<dbReference type="Proteomes" id="UP001150217">
    <property type="component" value="Unassembled WGS sequence"/>
</dbReference>